<proteinExistence type="predicted"/>
<evidence type="ECO:0000313" key="2">
    <source>
        <dbReference type="Proteomes" id="UP000062973"/>
    </source>
</evidence>
<accession>A0A076MT21</accession>
<reference evidence="1 2" key="1">
    <citation type="submission" date="2014-07" db="EMBL/GenBank/DDBJ databases">
        <title>Whole Genome Sequence of the Amycolatopsis methanolica 239.</title>
        <authorList>
            <person name="Tang B."/>
        </authorList>
    </citation>
    <scope>NUCLEOTIDE SEQUENCE [LARGE SCALE GENOMIC DNA]</scope>
    <source>
        <strain evidence="1 2">239</strain>
    </source>
</reference>
<dbReference type="KEGG" id="amq:AMETH_1833"/>
<dbReference type="PATRIC" id="fig|1068978.7.peg.1941"/>
<dbReference type="RefSeq" id="WP_017987787.1">
    <property type="nucleotide sequence ID" value="NZ_AQUL01000001.1"/>
</dbReference>
<gene>
    <name evidence="1" type="ORF">AMETH_1833</name>
</gene>
<name>A0A076MT21_AMYME</name>
<sequence length="62" mass="6650">MGLLTDDGLPARLAHDLDDGTTWHVEQETQSLPLDEKRHIRDRGADQHLALAGAAGYGCSPG</sequence>
<organism evidence="1 2">
    <name type="scientific">Amycolatopsis methanolica 239</name>
    <dbReference type="NCBI Taxonomy" id="1068978"/>
    <lineage>
        <taxon>Bacteria</taxon>
        <taxon>Bacillati</taxon>
        <taxon>Actinomycetota</taxon>
        <taxon>Actinomycetes</taxon>
        <taxon>Pseudonocardiales</taxon>
        <taxon>Pseudonocardiaceae</taxon>
        <taxon>Amycolatopsis</taxon>
        <taxon>Amycolatopsis methanolica group</taxon>
    </lineage>
</organism>
<dbReference type="AlphaFoldDB" id="A0A076MT21"/>
<dbReference type="EMBL" id="CP009110">
    <property type="protein sequence ID" value="AIJ21925.1"/>
    <property type="molecule type" value="Genomic_DNA"/>
</dbReference>
<dbReference type="HOGENOM" id="CLU_2893987_0_0_11"/>
<protein>
    <submittedName>
        <fullName evidence="1">Uncharacterized protein</fullName>
    </submittedName>
</protein>
<keyword evidence="2" id="KW-1185">Reference proteome</keyword>
<evidence type="ECO:0000313" key="1">
    <source>
        <dbReference type="EMBL" id="AIJ21925.1"/>
    </source>
</evidence>
<dbReference type="Proteomes" id="UP000062973">
    <property type="component" value="Chromosome"/>
</dbReference>